<dbReference type="eggNOG" id="COG3391">
    <property type="taxonomic scope" value="Bacteria"/>
</dbReference>
<keyword evidence="1" id="KW-0853">WD repeat</keyword>
<dbReference type="AlphaFoldDB" id="A7I3Z2"/>
<dbReference type="EMBL" id="CP000776">
    <property type="protein sequence ID" value="ABS52381.1"/>
    <property type="molecule type" value="Genomic_DNA"/>
</dbReference>
<keyword evidence="3" id="KW-1185">Reference proteome</keyword>
<organism evidence="2 3">
    <name type="scientific">Campylobacter hominis (strain ATCC BAA-381 / DSM 21671 / CCUG 45161 / LMG 19568 / NCTC 13146 / CH001A)</name>
    <dbReference type="NCBI Taxonomy" id="360107"/>
    <lineage>
        <taxon>Bacteria</taxon>
        <taxon>Pseudomonadati</taxon>
        <taxon>Campylobacterota</taxon>
        <taxon>Epsilonproteobacteria</taxon>
        <taxon>Campylobacterales</taxon>
        <taxon>Campylobacteraceae</taxon>
        <taxon>Campylobacter</taxon>
    </lineage>
</organism>
<dbReference type="InterPro" id="IPR036322">
    <property type="entry name" value="WD40_repeat_dom_sf"/>
</dbReference>
<protein>
    <submittedName>
        <fullName evidence="2">Putative periplasmic protein</fullName>
    </submittedName>
</protein>
<sequence>MRFLIVIFILFEFSFSELIKEMEFNANVLNIKQIRKDFLISLDNGEIEILDENFTQKMNYKFPKIKTYFGDLIESRIFSADLLDDEILVLLSSDFGAQKLEILGKKDFDLKSENFKNAFFINKNLAILADLSGEIYFFDLQNGKMSDPIKISSSSLSSVEISPNRKILVLASEGGKVYVFDIISKTILSQKSLHKDRIHDLAISSNLKIATGANDKSASFFDFKNDIVKNFESEFLVYAVSIGENGKTLAYQSSENGDITLINTQNFEISNIIKTNDGNLGSIILNNDFIVTSNFDKKIKIWSIK</sequence>
<dbReference type="RefSeq" id="WP_012109540.1">
    <property type="nucleotide sequence ID" value="NC_009714.1"/>
</dbReference>
<evidence type="ECO:0000256" key="1">
    <source>
        <dbReference type="PROSITE-ProRule" id="PRU00221"/>
    </source>
</evidence>
<evidence type="ECO:0000313" key="2">
    <source>
        <dbReference type="EMBL" id="ABS52381.1"/>
    </source>
</evidence>
<accession>A7I3Z2</accession>
<dbReference type="PROSITE" id="PS50294">
    <property type="entry name" value="WD_REPEATS_REGION"/>
    <property type="match status" value="1"/>
</dbReference>
<dbReference type="HOGENOM" id="CLU_929648_0_0_7"/>
<gene>
    <name evidence="2" type="ordered locus">CHAB381_1721</name>
</gene>
<reference evidence="3" key="1">
    <citation type="submission" date="2007-07" db="EMBL/GenBank/DDBJ databases">
        <title>Complete genome sequence of Campylobacter hominis ATCC BAA-381, a commensal isolated from the human gastrointestinal tract.</title>
        <authorList>
            <person name="Fouts D.E."/>
            <person name="Mongodin E.F."/>
            <person name="Puiu D."/>
            <person name="Sebastian Y."/>
            <person name="Miller W.G."/>
            <person name="Mandrell R.E."/>
            <person name="Nelson K.E."/>
        </authorList>
    </citation>
    <scope>NUCLEOTIDE SEQUENCE [LARGE SCALE GENOMIC DNA]</scope>
    <source>
        <strain evidence="3">ATCC BAA-381 / LMG 19568 / NCTC 13146 / CH001A</strain>
    </source>
</reference>
<dbReference type="STRING" id="360107.CHAB381_1721"/>
<name>A7I3Z2_CAMHC</name>
<dbReference type="InterPro" id="IPR015943">
    <property type="entry name" value="WD40/YVTN_repeat-like_dom_sf"/>
</dbReference>
<feature type="repeat" description="WD" evidence="1">
    <location>
        <begin position="286"/>
        <end position="305"/>
    </location>
</feature>
<proteinExistence type="predicted"/>
<dbReference type="InterPro" id="IPR001680">
    <property type="entry name" value="WD40_rpt"/>
</dbReference>
<dbReference type="Gene3D" id="2.130.10.10">
    <property type="entry name" value="YVTN repeat-like/Quinoprotein amine dehydrogenase"/>
    <property type="match status" value="1"/>
</dbReference>
<dbReference type="Proteomes" id="UP000002407">
    <property type="component" value="Chromosome"/>
</dbReference>
<dbReference type="PROSITE" id="PS50082">
    <property type="entry name" value="WD_REPEATS_2"/>
    <property type="match status" value="1"/>
</dbReference>
<dbReference type="KEGG" id="cha:CHAB381_1721"/>
<dbReference type="SUPFAM" id="SSF50978">
    <property type="entry name" value="WD40 repeat-like"/>
    <property type="match status" value="1"/>
</dbReference>
<dbReference type="OrthoDB" id="11703at2"/>
<dbReference type="SMART" id="SM00320">
    <property type="entry name" value="WD40"/>
    <property type="match status" value="3"/>
</dbReference>
<evidence type="ECO:0000313" key="3">
    <source>
        <dbReference type="Proteomes" id="UP000002407"/>
    </source>
</evidence>